<evidence type="ECO:0000313" key="10">
    <source>
        <dbReference type="Proteomes" id="UP000289775"/>
    </source>
</evidence>
<evidence type="ECO:0000256" key="1">
    <source>
        <dbReference type="ARBA" id="ARBA00004571"/>
    </source>
</evidence>
<accession>A0A444WEW4</accession>
<dbReference type="SUPFAM" id="SSF56935">
    <property type="entry name" value="Porins"/>
    <property type="match status" value="1"/>
</dbReference>
<evidence type="ECO:0000256" key="5">
    <source>
        <dbReference type="ARBA" id="ARBA00023136"/>
    </source>
</evidence>
<organism evidence="9 10">
    <name type="scientific">Flavobacterium beibuense</name>
    <dbReference type="NCBI Taxonomy" id="657326"/>
    <lineage>
        <taxon>Bacteria</taxon>
        <taxon>Pseudomonadati</taxon>
        <taxon>Bacteroidota</taxon>
        <taxon>Flavobacteriia</taxon>
        <taxon>Flavobacteriales</taxon>
        <taxon>Flavobacteriaceae</taxon>
        <taxon>Flavobacterium</taxon>
    </lineage>
</organism>
<proteinExistence type="inferred from homology"/>
<dbReference type="GO" id="GO:0009279">
    <property type="term" value="C:cell outer membrane"/>
    <property type="evidence" value="ECO:0007669"/>
    <property type="project" value="UniProtKB-SubCell"/>
</dbReference>
<feature type="domain" description="TonB-dependent receptor plug" evidence="8">
    <location>
        <begin position="110"/>
        <end position="214"/>
    </location>
</feature>
<dbReference type="Pfam" id="PF07715">
    <property type="entry name" value="Plug"/>
    <property type="match status" value="1"/>
</dbReference>
<evidence type="ECO:0000259" key="8">
    <source>
        <dbReference type="Pfam" id="PF07715"/>
    </source>
</evidence>
<evidence type="ECO:0000256" key="6">
    <source>
        <dbReference type="ARBA" id="ARBA00023237"/>
    </source>
</evidence>
<dbReference type="OrthoDB" id="9768177at2"/>
<dbReference type="SUPFAM" id="SSF49464">
    <property type="entry name" value="Carboxypeptidase regulatory domain-like"/>
    <property type="match status" value="1"/>
</dbReference>
<dbReference type="Gene3D" id="2.170.130.10">
    <property type="entry name" value="TonB-dependent receptor, plug domain"/>
    <property type="match status" value="1"/>
</dbReference>
<reference evidence="9 10" key="1">
    <citation type="submission" date="2014-12" db="EMBL/GenBank/DDBJ databases">
        <title>Genome sequence of Flavobacterium beibuense RSKm HC5.</title>
        <authorList>
            <person name="Kim J.F."/>
            <person name="Song J.Y."/>
            <person name="Kwak M.-J."/>
            <person name="Lee S.-W."/>
        </authorList>
    </citation>
    <scope>NUCLEOTIDE SEQUENCE [LARGE SCALE GENOMIC DNA]</scope>
    <source>
        <strain evidence="9 10">RSKm HC5</strain>
    </source>
</reference>
<dbReference type="RefSeq" id="WP_129750094.1">
    <property type="nucleotide sequence ID" value="NZ_JUIW01000003.1"/>
</dbReference>
<keyword evidence="4 7" id="KW-0812">Transmembrane</keyword>
<keyword evidence="5 7" id="KW-0472">Membrane</keyword>
<evidence type="ECO:0000256" key="2">
    <source>
        <dbReference type="ARBA" id="ARBA00022448"/>
    </source>
</evidence>
<dbReference type="Gene3D" id="2.60.40.1120">
    <property type="entry name" value="Carboxypeptidase-like, regulatory domain"/>
    <property type="match status" value="1"/>
</dbReference>
<dbReference type="Gene3D" id="2.40.170.20">
    <property type="entry name" value="TonB-dependent receptor, beta-barrel domain"/>
    <property type="match status" value="1"/>
</dbReference>
<comment type="similarity">
    <text evidence="7">Belongs to the TonB-dependent receptor family.</text>
</comment>
<dbReference type="NCBIfam" id="TIGR04057">
    <property type="entry name" value="SusC_RagA_signa"/>
    <property type="match status" value="1"/>
</dbReference>
<keyword evidence="6 7" id="KW-0998">Cell outer membrane</keyword>
<dbReference type="Pfam" id="PF13715">
    <property type="entry name" value="CarbopepD_reg_2"/>
    <property type="match status" value="1"/>
</dbReference>
<keyword evidence="2 7" id="KW-0813">Transport</keyword>
<keyword evidence="3 7" id="KW-1134">Transmembrane beta strand</keyword>
<evidence type="ECO:0000256" key="3">
    <source>
        <dbReference type="ARBA" id="ARBA00022452"/>
    </source>
</evidence>
<comment type="subcellular location">
    <subcellularLocation>
        <location evidence="1 7">Cell outer membrane</location>
        <topology evidence="1 7">Multi-pass membrane protein</topology>
    </subcellularLocation>
</comment>
<protein>
    <submittedName>
        <fullName evidence="9">TonB-linked outer membrane protein, SusC/RagA family</fullName>
    </submittedName>
</protein>
<gene>
    <name evidence="9" type="ORF">NU09_0932</name>
</gene>
<dbReference type="InterPro" id="IPR036942">
    <property type="entry name" value="Beta-barrel_TonB_sf"/>
</dbReference>
<dbReference type="InterPro" id="IPR037066">
    <property type="entry name" value="Plug_dom_sf"/>
</dbReference>
<dbReference type="InterPro" id="IPR023996">
    <property type="entry name" value="TonB-dep_OMP_SusC/RagA"/>
</dbReference>
<dbReference type="InterPro" id="IPR023997">
    <property type="entry name" value="TonB-dep_OMP_SusC/RagA_CS"/>
</dbReference>
<dbReference type="InterPro" id="IPR039426">
    <property type="entry name" value="TonB-dep_rcpt-like"/>
</dbReference>
<dbReference type="InterPro" id="IPR008969">
    <property type="entry name" value="CarboxyPept-like_regulatory"/>
</dbReference>
<dbReference type="Proteomes" id="UP000289775">
    <property type="component" value="Unassembled WGS sequence"/>
</dbReference>
<evidence type="ECO:0000256" key="7">
    <source>
        <dbReference type="PROSITE-ProRule" id="PRU01360"/>
    </source>
</evidence>
<evidence type="ECO:0000313" key="9">
    <source>
        <dbReference type="EMBL" id="RYJ44322.1"/>
    </source>
</evidence>
<dbReference type="InterPro" id="IPR012910">
    <property type="entry name" value="Plug_dom"/>
</dbReference>
<keyword evidence="10" id="KW-1185">Reference proteome</keyword>
<dbReference type="EMBL" id="JUIW01000003">
    <property type="protein sequence ID" value="RYJ44322.1"/>
    <property type="molecule type" value="Genomic_DNA"/>
</dbReference>
<dbReference type="NCBIfam" id="TIGR04056">
    <property type="entry name" value="OMP_RagA_SusC"/>
    <property type="match status" value="1"/>
</dbReference>
<comment type="caution">
    <text evidence="9">The sequence shown here is derived from an EMBL/GenBank/DDBJ whole genome shotgun (WGS) entry which is preliminary data.</text>
</comment>
<sequence>MKNFILGVFLMLGGYITYAQEITGKVVDESGLPIPDVYIVATQSNTSTVADLDGNFIITAKEGEPLTFSMLGFDTMTVNASTGMSVTMKPSADSTLEEVVVVGYGTTKRSDLTGAVGTVKAEQFAKQPQYNAMGSIQGKIAGVNIINNDAPGATPTVRVRGLGTAVGGSSPLYVVDGIVVGSIDNINPGDILTMDVLKDASSAAIYGSNAANGVILITTKKGKSGTMKISASSSYAVKSLLNKVEMANAGQYVTYFNENLTFQGRTSGFLQENQPYDTDWLDETTDLGKTTINSIAISGGSDNADYYVSYNNYSEDGILENQKIARNTLRSNTSFKVLDNRLKLSQNVTYAHTRINPKPFGAFNDAYRQAPIVPTHYDNGAFGQSFYNTTTGMVGYVAGDGESIGRLNSIGNPLANVYYQNEETNVDYLQGMFDAELKVTSWLKVNSRLGLTKSFAKTRTFSDIKGIWLTNDPTRTEQQFIDNQIANPESVTWANNSLEYKNVESFRYNWDTFFTINKSFENHNFTVIGGITKDKRNDVYTARLKDWNVPYEEQYWNIDQSQGYTAEASQFYSTPIHLLSYFGRIEYNYNEKYLVTANIRRDGNSNFKENAEYWGTFPSFSAGWVLSKEDFLSSVSFINFLKVRGGYGEIGNASVPFNLTTLRSGNNSGSYNYVLGPNQDMVFGSYYSSPALPISWETTKEWNAGLDFELLNRRLTGSLDYYHRLTDGANLLINPVLNSAASTAFYDEACDILNEGFEVGLNWRDTLGDDFNYFIGGTFANNKNTVQNVKPAYDGYTGGSLANGQITKRLTEGQPIYSWWMYEADGVWQTQEEINANPHIAGAQPGHLKYKDQNGDGRIDDADKKTFGSYIPTFTYGINIGFNYKNIDFSVDGYGVGGNKVYNGLKGTRIDGGENFPVDMFDGRWTGPGTSNSTPGANRDSRASSYYLEDGDYFRINNITLGYTFRELFKGIESVRVYGTAQNPFLFTKYSGFTPEINSNGLPGETTGIELSAYPNTKSFIFGVSLTL</sequence>
<name>A0A444WEW4_9FLAO</name>
<evidence type="ECO:0000256" key="4">
    <source>
        <dbReference type="ARBA" id="ARBA00022692"/>
    </source>
</evidence>
<dbReference type="AlphaFoldDB" id="A0A444WEW4"/>
<dbReference type="PROSITE" id="PS52016">
    <property type="entry name" value="TONB_DEPENDENT_REC_3"/>
    <property type="match status" value="1"/>
</dbReference>